<sequence length="42" mass="4875">MWRIPWNWKKGFLRPSVLPWGSTSPVGGKEGWTLEQMRTASD</sequence>
<dbReference type="AlphaFoldDB" id="A0A392V173"/>
<keyword evidence="2" id="KW-1185">Reference proteome</keyword>
<organism evidence="1 2">
    <name type="scientific">Trifolium medium</name>
    <dbReference type="NCBI Taxonomy" id="97028"/>
    <lineage>
        <taxon>Eukaryota</taxon>
        <taxon>Viridiplantae</taxon>
        <taxon>Streptophyta</taxon>
        <taxon>Embryophyta</taxon>
        <taxon>Tracheophyta</taxon>
        <taxon>Spermatophyta</taxon>
        <taxon>Magnoliopsida</taxon>
        <taxon>eudicotyledons</taxon>
        <taxon>Gunneridae</taxon>
        <taxon>Pentapetalae</taxon>
        <taxon>rosids</taxon>
        <taxon>fabids</taxon>
        <taxon>Fabales</taxon>
        <taxon>Fabaceae</taxon>
        <taxon>Papilionoideae</taxon>
        <taxon>50 kb inversion clade</taxon>
        <taxon>NPAAA clade</taxon>
        <taxon>Hologalegina</taxon>
        <taxon>IRL clade</taxon>
        <taxon>Trifolieae</taxon>
        <taxon>Trifolium</taxon>
    </lineage>
</organism>
<comment type="caution">
    <text evidence="1">The sequence shown here is derived from an EMBL/GenBank/DDBJ whole genome shotgun (WGS) entry which is preliminary data.</text>
</comment>
<evidence type="ECO:0000313" key="1">
    <source>
        <dbReference type="EMBL" id="MCI82006.1"/>
    </source>
</evidence>
<protein>
    <submittedName>
        <fullName evidence="1">Uncharacterized protein</fullName>
    </submittedName>
</protein>
<accession>A0A392V173</accession>
<dbReference type="EMBL" id="LXQA011032567">
    <property type="protein sequence ID" value="MCI82006.1"/>
    <property type="molecule type" value="Genomic_DNA"/>
</dbReference>
<dbReference type="Proteomes" id="UP000265520">
    <property type="component" value="Unassembled WGS sequence"/>
</dbReference>
<name>A0A392V173_9FABA</name>
<feature type="non-terminal residue" evidence="1">
    <location>
        <position position="42"/>
    </location>
</feature>
<evidence type="ECO:0000313" key="2">
    <source>
        <dbReference type="Proteomes" id="UP000265520"/>
    </source>
</evidence>
<reference evidence="1 2" key="1">
    <citation type="journal article" date="2018" name="Front. Plant Sci.">
        <title>Red Clover (Trifolium pratense) and Zigzag Clover (T. medium) - A Picture of Genomic Similarities and Differences.</title>
        <authorList>
            <person name="Dluhosova J."/>
            <person name="Istvanek J."/>
            <person name="Nedelnik J."/>
            <person name="Repkova J."/>
        </authorList>
    </citation>
    <scope>NUCLEOTIDE SEQUENCE [LARGE SCALE GENOMIC DNA]</scope>
    <source>
        <strain evidence="2">cv. 10/8</strain>
        <tissue evidence="1">Leaf</tissue>
    </source>
</reference>
<proteinExistence type="predicted"/>